<reference evidence="14 15" key="1">
    <citation type="submission" date="2025-08" db="UniProtKB">
        <authorList>
            <consortium name="RefSeq"/>
        </authorList>
    </citation>
    <scope>IDENTIFICATION</scope>
</reference>
<evidence type="ECO:0000313" key="15">
    <source>
        <dbReference type="RefSeq" id="XP_036369453.1"/>
    </source>
</evidence>
<evidence type="ECO:0000256" key="3">
    <source>
        <dbReference type="ARBA" id="ARBA00022670"/>
    </source>
</evidence>
<evidence type="ECO:0000256" key="1">
    <source>
        <dbReference type="ARBA" id="ARBA00001947"/>
    </source>
</evidence>
<dbReference type="Pfam" id="PF05649">
    <property type="entry name" value="Peptidase_M13_N"/>
    <property type="match status" value="1"/>
</dbReference>
<keyword evidence="10" id="KW-1133">Transmembrane helix</keyword>
<evidence type="ECO:0000256" key="8">
    <source>
        <dbReference type="ARBA" id="ARBA00023157"/>
    </source>
</evidence>
<dbReference type="CDD" id="cd08662">
    <property type="entry name" value="M13"/>
    <property type="match status" value="1"/>
</dbReference>
<dbReference type="Proteomes" id="UP000515154">
    <property type="component" value="Linkage group LG26"/>
</dbReference>
<dbReference type="InterPro" id="IPR018497">
    <property type="entry name" value="Peptidase_M13_C"/>
</dbReference>
<dbReference type="Gene3D" id="1.10.1380.10">
    <property type="entry name" value="Neutral endopeptidase , domain2"/>
    <property type="match status" value="1"/>
</dbReference>
<evidence type="ECO:0000313" key="13">
    <source>
        <dbReference type="Proteomes" id="UP000515154"/>
    </source>
</evidence>
<comment type="cofactor">
    <cofactor evidence="1">
        <name>Zn(2+)</name>
        <dbReference type="ChEBI" id="CHEBI:29105"/>
    </cofactor>
</comment>
<evidence type="ECO:0000256" key="6">
    <source>
        <dbReference type="ARBA" id="ARBA00022833"/>
    </source>
</evidence>
<dbReference type="PRINTS" id="PR00786">
    <property type="entry name" value="NEPRILYSIN"/>
</dbReference>
<dbReference type="FunFam" id="3.40.390.10:FF:000076">
    <property type="entry name" value="membrane metallo-endopeptidase-like 1"/>
    <property type="match status" value="1"/>
</dbReference>
<comment type="similarity">
    <text evidence="2">Belongs to the peptidase M13 family.</text>
</comment>
<keyword evidence="10" id="KW-0472">Membrane</keyword>
<dbReference type="PANTHER" id="PTHR11733:SF167">
    <property type="entry name" value="FI17812P1-RELATED"/>
    <property type="match status" value="1"/>
</dbReference>
<evidence type="ECO:0000256" key="2">
    <source>
        <dbReference type="ARBA" id="ARBA00007357"/>
    </source>
</evidence>
<dbReference type="InterPro" id="IPR008753">
    <property type="entry name" value="Peptidase_M13_N"/>
</dbReference>
<dbReference type="InterPro" id="IPR024079">
    <property type="entry name" value="MetalloPept_cat_dom_sf"/>
</dbReference>
<dbReference type="RefSeq" id="XP_036369454.1">
    <property type="nucleotide sequence ID" value="XM_036513561.1"/>
</dbReference>
<gene>
    <name evidence="14 15 16" type="primary">LOC115224732</name>
</gene>
<keyword evidence="6" id="KW-0862">Zinc</keyword>
<dbReference type="InterPro" id="IPR042089">
    <property type="entry name" value="Peptidase_M13_dom_2"/>
</dbReference>
<evidence type="ECO:0000256" key="4">
    <source>
        <dbReference type="ARBA" id="ARBA00022723"/>
    </source>
</evidence>
<keyword evidence="10" id="KW-0812">Transmembrane</keyword>
<name>A0A6P7TNB6_9MOLL</name>
<organism evidence="13 14">
    <name type="scientific">Octopus sinensis</name>
    <name type="common">East Asian common octopus</name>
    <dbReference type="NCBI Taxonomy" id="2607531"/>
    <lineage>
        <taxon>Eukaryota</taxon>
        <taxon>Metazoa</taxon>
        <taxon>Spiralia</taxon>
        <taxon>Lophotrochozoa</taxon>
        <taxon>Mollusca</taxon>
        <taxon>Cephalopoda</taxon>
        <taxon>Coleoidea</taxon>
        <taxon>Octopodiformes</taxon>
        <taxon>Octopoda</taxon>
        <taxon>Incirrata</taxon>
        <taxon>Octopodidae</taxon>
        <taxon>Octopus</taxon>
    </lineage>
</organism>
<evidence type="ECO:0000256" key="9">
    <source>
        <dbReference type="ARBA" id="ARBA00023180"/>
    </source>
</evidence>
<sequence>MAESKFESKMLGFQMREMSGQRYKRTNFEDDDVSNGGTPTIDFNPSVVLFKGGLTTWQRKTVLERVLITLSIILSAVVIILAIMLTVKQSKINQIEGEQKYCLTPACVTVASTVLNSMDKTVDPCKDFFQYACGGWIKNHPIPSGYSTWGTFGVLRKQNQIIMKHVIEEKYKNLNSTAKMKAQLYYQSCMDANKTKEKLGRKPLVKFMKDVGSWNISNLFGVWDVKKWDFESLLTKVHNIESGALFYMWILADNRNSSRNIIKIDQGGLDLSSPQYYLNKTITEDKILSAALEYMTTIGVLLGGEKNDTYNQMLEILEFETEIANITTPAEERQDEEKQYHKMTVKELQTLAPFINWQKYLNERFSVVNIDIDSSEEVVVFAPEFLSKLHHLLENMLNDTNSKRILNNYLIWRVVRTLTNYLSTPFRDARDILTKSVSGTKGNIDMWQYCVMDTDSVLGYALGAMFVQETFKGDSKEKAESMVDDIKKAFEQNLPYLSWMDEETRKAAIDKANAIVDQIGFPPNILNDTKLDKIYERLEINASEYFWNNVRDNKFTLITMMEKLRQPPKNTWAMTPPTVNAYYTTSKNEIFFPAGILRAPFYDKSFPKSLNFGAMGVVIGHELTHGFDDQGREYDKYGNLRPWWNNASIARFQKQTECMVKQYSSYKINGEPINGKTTLGENIADNGGLKSAYHAYEDWVKTHKTELPLPALGLTHKQLFFLGFAQVWCSSTTKETLHMRLLNDPHSPDEYRVIATLSNSKDFAEQYKCPLDSRMNPKEKCEVW</sequence>
<proteinExistence type="inferred from homology"/>
<feature type="transmembrane region" description="Helical" evidence="10">
    <location>
        <begin position="66"/>
        <end position="87"/>
    </location>
</feature>
<evidence type="ECO:0000313" key="14">
    <source>
        <dbReference type="RefSeq" id="XP_029651465.1"/>
    </source>
</evidence>
<keyword evidence="8" id="KW-1015">Disulfide bond</keyword>
<evidence type="ECO:0000259" key="12">
    <source>
        <dbReference type="Pfam" id="PF05649"/>
    </source>
</evidence>
<evidence type="ECO:0000256" key="10">
    <source>
        <dbReference type="SAM" id="Phobius"/>
    </source>
</evidence>
<evidence type="ECO:0000259" key="11">
    <source>
        <dbReference type="Pfam" id="PF01431"/>
    </source>
</evidence>
<dbReference type="GO" id="GO:0005886">
    <property type="term" value="C:plasma membrane"/>
    <property type="evidence" value="ECO:0007669"/>
    <property type="project" value="TreeGrafter"/>
</dbReference>
<dbReference type="RefSeq" id="XP_029651465.1">
    <property type="nucleotide sequence ID" value="XM_029795605.2"/>
</dbReference>
<keyword evidence="5" id="KW-0378">Hydrolase</keyword>
<dbReference type="AlphaFoldDB" id="A0A6P7TNB6"/>
<feature type="domain" description="Peptidase M13 N-terminal" evidence="12">
    <location>
        <begin position="124"/>
        <end position="522"/>
    </location>
</feature>
<dbReference type="KEGG" id="osn:115224732"/>
<dbReference type="GO" id="GO:0016485">
    <property type="term" value="P:protein processing"/>
    <property type="evidence" value="ECO:0007669"/>
    <property type="project" value="TreeGrafter"/>
</dbReference>
<accession>A0A6P7TNB6</accession>
<dbReference type="PROSITE" id="PS51885">
    <property type="entry name" value="NEPRILYSIN"/>
    <property type="match status" value="1"/>
</dbReference>
<keyword evidence="3" id="KW-0645">Protease</keyword>
<dbReference type="GO" id="GO:0004222">
    <property type="term" value="F:metalloendopeptidase activity"/>
    <property type="evidence" value="ECO:0007669"/>
    <property type="project" value="InterPro"/>
</dbReference>
<keyword evidence="13" id="KW-1185">Reference proteome</keyword>
<keyword evidence="9" id="KW-0325">Glycoprotein</keyword>
<dbReference type="GO" id="GO:0046872">
    <property type="term" value="F:metal ion binding"/>
    <property type="evidence" value="ECO:0007669"/>
    <property type="project" value="UniProtKB-KW"/>
</dbReference>
<protein>
    <submittedName>
        <fullName evidence="14 15">Endothelin-converting enzyme homolog isoform X1</fullName>
    </submittedName>
</protein>
<dbReference type="InterPro" id="IPR000718">
    <property type="entry name" value="Peptidase_M13"/>
</dbReference>
<dbReference type="Pfam" id="PF01431">
    <property type="entry name" value="Peptidase_M13"/>
    <property type="match status" value="1"/>
</dbReference>
<keyword evidence="4" id="KW-0479">Metal-binding</keyword>
<feature type="domain" description="Peptidase M13 C-terminal" evidence="11">
    <location>
        <begin position="580"/>
        <end position="783"/>
    </location>
</feature>
<dbReference type="Gene3D" id="3.40.390.10">
    <property type="entry name" value="Collagenase (Catalytic Domain)"/>
    <property type="match status" value="1"/>
</dbReference>
<dbReference type="SUPFAM" id="SSF55486">
    <property type="entry name" value="Metalloproteases ('zincins'), catalytic domain"/>
    <property type="match status" value="1"/>
</dbReference>
<dbReference type="PANTHER" id="PTHR11733">
    <property type="entry name" value="ZINC METALLOPROTEASE FAMILY M13 NEPRILYSIN-RELATED"/>
    <property type="match status" value="1"/>
</dbReference>
<evidence type="ECO:0000313" key="16">
    <source>
        <dbReference type="RefSeq" id="XP_036369454.1"/>
    </source>
</evidence>
<keyword evidence="7" id="KW-0482">Metalloprotease</keyword>
<dbReference type="RefSeq" id="XP_036369453.1">
    <property type="nucleotide sequence ID" value="XM_036513560.1"/>
</dbReference>
<evidence type="ECO:0000256" key="5">
    <source>
        <dbReference type="ARBA" id="ARBA00022801"/>
    </source>
</evidence>
<evidence type="ECO:0000256" key="7">
    <source>
        <dbReference type="ARBA" id="ARBA00023049"/>
    </source>
</evidence>